<dbReference type="CDD" id="cd00913">
    <property type="entry name" value="PCD_DCoH_subfamily_a"/>
    <property type="match status" value="1"/>
</dbReference>
<evidence type="ECO:0000256" key="4">
    <source>
        <dbReference type="ARBA" id="ARBA00023239"/>
    </source>
</evidence>
<dbReference type="EMBL" id="WRXP01000363">
    <property type="protein sequence ID" value="KAF1002799.1"/>
    <property type="molecule type" value="Genomic_DNA"/>
</dbReference>
<dbReference type="Gene3D" id="3.30.1360.20">
    <property type="entry name" value="Transcriptional coactivator/pterin dehydratase"/>
    <property type="match status" value="1"/>
</dbReference>
<protein>
    <recommendedName>
        <fullName evidence="3">4a-hydroxytetrahydrobiopterin dehydratase</fullName>
        <ecNumber evidence="3">4.2.1.96</ecNumber>
    </recommendedName>
    <alternativeName>
        <fullName evidence="5">4-alpha-hydroxy-tetrahydropterin dehydratase</fullName>
    </alternativeName>
</protein>
<reference evidence="6" key="1">
    <citation type="submission" date="2020-01" db="EMBL/GenBank/DDBJ databases">
        <title>The Celery Genome Sequence Reveals Sequential Paleo-tetraploidization, Resistance Gene Elimination, Karyotype Evolution, and Functional Innovation in Apiales.</title>
        <authorList>
            <person name="Song X."/>
        </authorList>
    </citation>
    <scope>NUCLEOTIDE SEQUENCE</scope>
    <source>
        <tissue evidence="6">Leaf</tissue>
    </source>
</reference>
<dbReference type="EC" id="4.2.1.96" evidence="3"/>
<dbReference type="PANTHER" id="PTHR12599:SF0">
    <property type="entry name" value="PTERIN-4-ALPHA-CARBINOLAMINE DEHYDRATASE"/>
    <property type="match status" value="1"/>
</dbReference>
<keyword evidence="4" id="KW-0456">Lyase</keyword>
<organism evidence="6 7">
    <name type="scientific">Apium graveolens</name>
    <name type="common">Celery</name>
    <dbReference type="NCBI Taxonomy" id="4045"/>
    <lineage>
        <taxon>Eukaryota</taxon>
        <taxon>Viridiplantae</taxon>
        <taxon>Streptophyta</taxon>
        <taxon>Embryophyta</taxon>
        <taxon>Tracheophyta</taxon>
        <taxon>Spermatophyta</taxon>
        <taxon>Magnoliopsida</taxon>
        <taxon>eudicotyledons</taxon>
        <taxon>Gunneridae</taxon>
        <taxon>Pentapetalae</taxon>
        <taxon>asterids</taxon>
        <taxon>campanulids</taxon>
        <taxon>Apiales</taxon>
        <taxon>Apiaceae</taxon>
        <taxon>Apioideae</taxon>
        <taxon>apioid superclade</taxon>
        <taxon>Apieae</taxon>
        <taxon>Apium</taxon>
    </lineage>
</organism>
<dbReference type="GO" id="GO:0005739">
    <property type="term" value="C:mitochondrion"/>
    <property type="evidence" value="ECO:0007669"/>
    <property type="project" value="TreeGrafter"/>
</dbReference>
<dbReference type="InterPro" id="IPR001533">
    <property type="entry name" value="Pterin_deHydtase"/>
</dbReference>
<dbReference type="Pfam" id="PF01329">
    <property type="entry name" value="Pterin_4a"/>
    <property type="match status" value="1"/>
</dbReference>
<gene>
    <name evidence="6" type="ORF">AG4045_017587</name>
</gene>
<evidence type="ECO:0000256" key="1">
    <source>
        <dbReference type="ARBA" id="ARBA00001554"/>
    </source>
</evidence>
<evidence type="ECO:0000256" key="2">
    <source>
        <dbReference type="ARBA" id="ARBA00006472"/>
    </source>
</evidence>
<comment type="similarity">
    <text evidence="2">Belongs to the pterin-4-alpha-carbinolamine dehydratase family.</text>
</comment>
<sequence>MPIICPRLFSLSRVQLATLCQSLNNPHGRSRFFAPLYSSSIRVAQMSWDTREVSSDRYRLGGFRSFCTVKDLSTKKCVPCNSDTLKAMNEEAANTLICQVPEWNLINQDGVLKLQRSWKAKTFMKGLEFFQAVAEVAEAEGHHPDLHLVGWNNVNIDIWTHSVAGLTENDFILAAKISGLNLPHLLRKQAGK</sequence>
<accession>A0A6L5BAM7</accession>
<dbReference type="GO" id="GO:0008124">
    <property type="term" value="F:4-alpha-hydroxytetrahydrobiopterin dehydratase activity"/>
    <property type="evidence" value="ECO:0007669"/>
    <property type="project" value="UniProtKB-EC"/>
</dbReference>
<comment type="caution">
    <text evidence="6">The sequence shown here is derived from an EMBL/GenBank/DDBJ whole genome shotgun (WGS) entry which is preliminary data.</text>
</comment>
<evidence type="ECO:0000313" key="6">
    <source>
        <dbReference type="EMBL" id="KAF1002799.1"/>
    </source>
</evidence>
<comment type="catalytic activity">
    <reaction evidence="1">
        <text>(4aS,6R)-4a-hydroxy-L-erythro-5,6,7,8-tetrahydrobiopterin = (6R)-L-erythro-6,7-dihydrobiopterin + H2O</text>
        <dbReference type="Rhea" id="RHEA:11920"/>
        <dbReference type="ChEBI" id="CHEBI:15377"/>
        <dbReference type="ChEBI" id="CHEBI:15642"/>
        <dbReference type="ChEBI" id="CHEBI:43120"/>
        <dbReference type="EC" id="4.2.1.96"/>
    </reaction>
</comment>
<dbReference type="InterPro" id="IPR036428">
    <property type="entry name" value="PCD_sf"/>
</dbReference>
<evidence type="ECO:0000313" key="7">
    <source>
        <dbReference type="Proteomes" id="UP000593563"/>
    </source>
</evidence>
<dbReference type="SUPFAM" id="SSF55248">
    <property type="entry name" value="PCD-like"/>
    <property type="match status" value="1"/>
</dbReference>
<evidence type="ECO:0000256" key="3">
    <source>
        <dbReference type="ARBA" id="ARBA00013252"/>
    </source>
</evidence>
<proteinExistence type="inferred from homology"/>
<dbReference type="Proteomes" id="UP000593563">
    <property type="component" value="Unassembled WGS sequence"/>
</dbReference>
<dbReference type="PANTHER" id="PTHR12599">
    <property type="entry name" value="PTERIN-4-ALPHA-CARBINOLAMINE DEHYDRATASE"/>
    <property type="match status" value="1"/>
</dbReference>
<name>A0A6L5BAM7_APIGR</name>
<keyword evidence="7" id="KW-1185">Reference proteome</keyword>
<evidence type="ECO:0000256" key="5">
    <source>
        <dbReference type="ARBA" id="ARBA00030497"/>
    </source>
</evidence>
<dbReference type="AlphaFoldDB" id="A0A6L5BAM7"/>
<dbReference type="GO" id="GO:0006729">
    <property type="term" value="P:tetrahydrobiopterin biosynthetic process"/>
    <property type="evidence" value="ECO:0007669"/>
    <property type="project" value="InterPro"/>
</dbReference>